<reference evidence="1 2" key="1">
    <citation type="journal article" date="2014" name="J. Biotechnol.">
        <title>Complete genome sequence of the actinobacterium Actinoplanes friuliensis HAG 010964, producer of the lipopeptide antibiotic friulimycin.</title>
        <authorList>
            <person name="Ruckert C."/>
            <person name="Szczepanowski R."/>
            <person name="Albersmeier A."/>
            <person name="Goesmann A."/>
            <person name="Fischer N."/>
            <person name="Steinkamper A."/>
            <person name="Puhler A."/>
            <person name="Biener R."/>
            <person name="Schwartz D."/>
            <person name="Kalinowski J."/>
        </authorList>
    </citation>
    <scope>NUCLEOTIDE SEQUENCE [LARGE SCALE GENOMIC DNA]</scope>
    <source>
        <strain evidence="1 2">DSM 7358</strain>
    </source>
</reference>
<dbReference type="EMBL" id="CP006272">
    <property type="protein sequence ID" value="AGZ46814.1"/>
    <property type="molecule type" value="Genomic_DNA"/>
</dbReference>
<keyword evidence="2" id="KW-1185">Reference proteome</keyword>
<proteinExistence type="predicted"/>
<evidence type="ECO:0000313" key="1">
    <source>
        <dbReference type="EMBL" id="AGZ46814.1"/>
    </source>
</evidence>
<dbReference type="PATRIC" id="fig|1246995.3.peg.8658"/>
<dbReference type="STRING" id="1246995.AFR_42800"/>
<accession>U5WCC9</accession>
<protein>
    <submittedName>
        <fullName evidence="1">Uncharacterized protein</fullName>
    </submittedName>
</protein>
<gene>
    <name evidence="1" type="ORF">AFR_42800</name>
</gene>
<sequence>MVMGGKGSRSSVYVYEYGEAYDDLRTAFFIDERDYNDPELAESALESAEAAMTRAGVIYEVEVTSGIHATRPIGVPTWEAFKQRHFVDGVPLPVRPMQQQLTIPPSWHAMVEAVDTAYHMFRAELMELLAEAMPSGQIAVTWDRGPLRRSPGSVDWSEEKFGFEIRLKAGLVDTSPAEALNSVGTALARRGWALKEPDPEQAEYQASQNLFTVSIRADQTTLMLFGESPLYWSPAEAGSSYVVEAR</sequence>
<dbReference type="RefSeq" id="WP_023563145.1">
    <property type="nucleotide sequence ID" value="NC_022657.1"/>
</dbReference>
<name>U5WCC9_9ACTN</name>
<dbReference type="KEGG" id="afs:AFR_42800"/>
<dbReference type="OrthoDB" id="3291187at2"/>
<evidence type="ECO:0000313" key="2">
    <source>
        <dbReference type="Proteomes" id="UP000017746"/>
    </source>
</evidence>
<dbReference type="HOGENOM" id="CLU_1127189_0_0_11"/>
<dbReference type="AlphaFoldDB" id="U5WCC9"/>
<organism evidence="1 2">
    <name type="scientific">Actinoplanes friuliensis DSM 7358</name>
    <dbReference type="NCBI Taxonomy" id="1246995"/>
    <lineage>
        <taxon>Bacteria</taxon>
        <taxon>Bacillati</taxon>
        <taxon>Actinomycetota</taxon>
        <taxon>Actinomycetes</taxon>
        <taxon>Micromonosporales</taxon>
        <taxon>Micromonosporaceae</taxon>
        <taxon>Actinoplanes</taxon>
    </lineage>
</organism>
<dbReference type="Proteomes" id="UP000017746">
    <property type="component" value="Chromosome"/>
</dbReference>